<comment type="similarity">
    <text evidence="3">In the N-terminal section; belongs to the NADH:flavin oxidoreductase/NADH oxidase family.</text>
</comment>
<dbReference type="Pfam" id="PF00724">
    <property type="entry name" value="Oxidored_FMN"/>
    <property type="match status" value="1"/>
</dbReference>
<dbReference type="SUPFAM" id="SSF51905">
    <property type="entry name" value="FAD/NAD(P)-binding domain"/>
    <property type="match status" value="1"/>
</dbReference>
<dbReference type="InterPro" id="IPR001155">
    <property type="entry name" value="OxRdtase_FMN_N"/>
</dbReference>
<evidence type="ECO:0000256" key="2">
    <source>
        <dbReference type="ARBA" id="ARBA00001966"/>
    </source>
</evidence>
<dbReference type="GO" id="GO:0010181">
    <property type="term" value="F:FMN binding"/>
    <property type="evidence" value="ECO:0007669"/>
    <property type="project" value="InterPro"/>
</dbReference>
<evidence type="ECO:0000256" key="3">
    <source>
        <dbReference type="ARBA" id="ARBA00011048"/>
    </source>
</evidence>
<dbReference type="Gene3D" id="3.40.50.720">
    <property type="entry name" value="NAD(P)-binding Rossmann-like Domain"/>
    <property type="match status" value="2"/>
</dbReference>
<evidence type="ECO:0000256" key="7">
    <source>
        <dbReference type="ARBA" id="ARBA00023002"/>
    </source>
</evidence>
<evidence type="ECO:0000259" key="10">
    <source>
        <dbReference type="Pfam" id="PF00724"/>
    </source>
</evidence>
<dbReference type="Pfam" id="PF07992">
    <property type="entry name" value="Pyr_redox_2"/>
    <property type="match status" value="1"/>
</dbReference>
<evidence type="ECO:0000313" key="12">
    <source>
        <dbReference type="EMBL" id="TEB11274.1"/>
    </source>
</evidence>
<keyword evidence="5" id="KW-0288">FMN</keyword>
<dbReference type="OrthoDB" id="9772736at2"/>
<evidence type="ECO:0000256" key="1">
    <source>
        <dbReference type="ARBA" id="ARBA00001917"/>
    </source>
</evidence>
<evidence type="ECO:0000259" key="11">
    <source>
        <dbReference type="Pfam" id="PF07992"/>
    </source>
</evidence>
<dbReference type="CDD" id="cd02803">
    <property type="entry name" value="OYE_like_FMN_family"/>
    <property type="match status" value="1"/>
</dbReference>
<keyword evidence="7 12" id="KW-0560">Oxidoreductase</keyword>
<gene>
    <name evidence="12" type="ORF">Pmgp_01809</name>
</gene>
<sequence>MIKYKHLFEQGKIGNMPVRNRIVMPPMATCFGSATGEVTDTMIAYYRERAKGGVGLIIVENVQVDYPRGKNIVTQISCDDDRYLPGLNELAEACQQFGARIFAQIHHAGRETAPPIIEGLQPVGASDKPCGFMQVPTKALTTEEVDELVEKFAQGAFRIKRAGFDGVELHGAHGYLIGQFLSPLTNTRNDKYGGSTVKDRCNFVLAIIKRIRELCSRNFPLSVRFSAEEFIKGGNSLEEGIQIAKLLEEAGVDVLHVSSGIYESMCTLLEPMSYPEGWRIYIAEAIKKEVSIPVITVGKIRNPALADSIIEQNKADFVAIGRQLICDPYYPLKAREGREEDIIPCISCNIGCVGGRMFVGRRIRCILNPATGRERDYSELMPATKKKKVMIIGAGPGGMEAARVAALRGHDVTLYEKTGVLGGQLNMAKLPPHKEKIEDARHWFITQIQKAGVKVNFYTEVTPTLIRNVDPDVVVIATGGKPIVPQIPGIENAIPAIGILAGEKQLGNEASIIGGGMVGCETALYLAEKGVKNITVFEQLPELASTVEPMTRIDLLEKMAKAGIKSYTNTLVCEITKNNIMIEANGEKKEIPADTVIFAVGTRPVEVLADQVSEFGKEYYLVGDCRDDYKQTQIMDAVHDGGRVGRLI</sequence>
<feature type="domain" description="FAD/NAD(P)-binding" evidence="11">
    <location>
        <begin position="387"/>
        <end position="611"/>
    </location>
</feature>
<dbReference type="Proteomes" id="UP000297597">
    <property type="component" value="Unassembled WGS sequence"/>
</dbReference>
<dbReference type="EMBL" id="QFFZ01000016">
    <property type="protein sequence ID" value="TEB11274.1"/>
    <property type="molecule type" value="Genomic_DNA"/>
</dbReference>
<dbReference type="EC" id="1.-.-.-" evidence="12"/>
<keyword evidence="9" id="KW-0411">Iron-sulfur</keyword>
<dbReference type="PRINTS" id="PR00368">
    <property type="entry name" value="FADPNR"/>
</dbReference>
<comment type="cofactor">
    <cofactor evidence="2">
        <name>[4Fe-4S] cluster</name>
        <dbReference type="ChEBI" id="CHEBI:49883"/>
    </cofactor>
</comment>
<feature type="domain" description="NADH:flavin oxidoreductase/NADH oxidase N-terminal" evidence="10">
    <location>
        <begin position="7"/>
        <end position="340"/>
    </location>
</feature>
<organism evidence="12 13">
    <name type="scientific">Pelotomaculum propionicicum</name>
    <dbReference type="NCBI Taxonomy" id="258475"/>
    <lineage>
        <taxon>Bacteria</taxon>
        <taxon>Bacillati</taxon>
        <taxon>Bacillota</taxon>
        <taxon>Clostridia</taxon>
        <taxon>Eubacteriales</taxon>
        <taxon>Desulfotomaculaceae</taxon>
        <taxon>Pelotomaculum</taxon>
    </lineage>
</organism>
<dbReference type="PANTHER" id="PTHR42917">
    <property type="entry name" value="2,4-DIENOYL-COA REDUCTASE"/>
    <property type="match status" value="1"/>
</dbReference>
<reference evidence="12 13" key="1">
    <citation type="journal article" date="2018" name="Environ. Microbiol.">
        <title>Novel energy conservation strategies and behaviour of Pelotomaculum schinkii driving syntrophic propionate catabolism.</title>
        <authorList>
            <person name="Hidalgo-Ahumada C.A.P."/>
            <person name="Nobu M.K."/>
            <person name="Narihiro T."/>
            <person name="Tamaki H."/>
            <person name="Liu W.T."/>
            <person name="Kamagata Y."/>
            <person name="Stams A.J.M."/>
            <person name="Imachi H."/>
            <person name="Sousa D.Z."/>
        </authorList>
    </citation>
    <scope>NUCLEOTIDE SEQUENCE [LARGE SCALE GENOMIC DNA]</scope>
    <source>
        <strain evidence="12 13">MGP</strain>
    </source>
</reference>
<accession>A0A4Y7RQI5</accession>
<proteinExistence type="inferred from homology"/>
<comment type="caution">
    <text evidence="12">The sequence shown here is derived from an EMBL/GenBank/DDBJ whole genome shotgun (WGS) entry which is preliminary data.</text>
</comment>
<dbReference type="RefSeq" id="WP_134213659.1">
    <property type="nucleotide sequence ID" value="NZ_QFFZ01000016.1"/>
</dbReference>
<keyword evidence="6" id="KW-0479">Metal-binding</keyword>
<name>A0A4Y7RQI5_9FIRM</name>
<dbReference type="Gene3D" id="3.20.20.70">
    <property type="entry name" value="Aldolase class I"/>
    <property type="match status" value="1"/>
</dbReference>
<evidence type="ECO:0000313" key="13">
    <source>
        <dbReference type="Proteomes" id="UP000297597"/>
    </source>
</evidence>
<keyword evidence="4" id="KW-0285">Flavoprotein</keyword>
<dbReference type="InterPro" id="IPR013785">
    <property type="entry name" value="Aldolase_TIM"/>
</dbReference>
<comment type="cofactor">
    <cofactor evidence="1">
        <name>FMN</name>
        <dbReference type="ChEBI" id="CHEBI:58210"/>
    </cofactor>
</comment>
<dbReference type="PANTHER" id="PTHR42917:SF2">
    <property type="entry name" value="2,4-DIENOYL-COA REDUCTASE [(2E)-ENOYL-COA-PRODUCING]"/>
    <property type="match status" value="1"/>
</dbReference>
<dbReference type="InterPro" id="IPR051793">
    <property type="entry name" value="NADH:flavin_oxidoreductase"/>
</dbReference>
<dbReference type="GO" id="GO:0016491">
    <property type="term" value="F:oxidoreductase activity"/>
    <property type="evidence" value="ECO:0007669"/>
    <property type="project" value="UniProtKB-KW"/>
</dbReference>
<dbReference type="SUPFAM" id="SSF51395">
    <property type="entry name" value="FMN-linked oxidoreductases"/>
    <property type="match status" value="1"/>
</dbReference>
<keyword evidence="8" id="KW-0408">Iron</keyword>
<dbReference type="GO" id="GO:0046872">
    <property type="term" value="F:metal ion binding"/>
    <property type="evidence" value="ECO:0007669"/>
    <property type="project" value="UniProtKB-KW"/>
</dbReference>
<dbReference type="GO" id="GO:0051536">
    <property type="term" value="F:iron-sulfur cluster binding"/>
    <property type="evidence" value="ECO:0007669"/>
    <property type="project" value="UniProtKB-KW"/>
</dbReference>
<dbReference type="InterPro" id="IPR023753">
    <property type="entry name" value="FAD/NAD-binding_dom"/>
</dbReference>
<evidence type="ECO:0000256" key="5">
    <source>
        <dbReference type="ARBA" id="ARBA00022643"/>
    </source>
</evidence>
<protein>
    <submittedName>
        <fullName evidence="12">NADH oxidase</fullName>
        <ecNumber evidence="12">1.-.-.-</ecNumber>
    </submittedName>
</protein>
<evidence type="ECO:0000256" key="9">
    <source>
        <dbReference type="ARBA" id="ARBA00023014"/>
    </source>
</evidence>
<dbReference type="InterPro" id="IPR036188">
    <property type="entry name" value="FAD/NAD-bd_sf"/>
</dbReference>
<dbReference type="Gene3D" id="3.50.50.60">
    <property type="entry name" value="FAD/NAD(P)-binding domain"/>
    <property type="match status" value="2"/>
</dbReference>
<evidence type="ECO:0000256" key="6">
    <source>
        <dbReference type="ARBA" id="ARBA00022723"/>
    </source>
</evidence>
<keyword evidence="13" id="KW-1185">Reference proteome</keyword>
<evidence type="ECO:0000256" key="4">
    <source>
        <dbReference type="ARBA" id="ARBA00022630"/>
    </source>
</evidence>
<evidence type="ECO:0000256" key="8">
    <source>
        <dbReference type="ARBA" id="ARBA00023004"/>
    </source>
</evidence>
<dbReference type="AlphaFoldDB" id="A0A4Y7RQI5"/>